<protein>
    <submittedName>
        <fullName evidence="2">Uncharacterized protein</fullName>
    </submittedName>
</protein>
<dbReference type="PATRIC" id="fig|1678637.3.peg.421"/>
<evidence type="ECO:0000313" key="3">
    <source>
        <dbReference type="Proteomes" id="UP000037288"/>
    </source>
</evidence>
<comment type="caution">
    <text evidence="2">The sequence shown here is derived from an EMBL/GenBank/DDBJ whole genome shotgun (WGS) entry which is preliminary data.</text>
</comment>
<reference evidence="3" key="1">
    <citation type="submission" date="2015-07" db="EMBL/GenBank/DDBJ databases">
        <title>Draft genome sequence of Streptomyces sp. CMAA 1322, a bacterium isolated from Caatinga biome, from dry forest semiarid of Brazil.</title>
        <authorList>
            <person name="Santos S.N."/>
            <person name="Gacesa R."/>
            <person name="Taketani R.G."/>
            <person name="Long P.F."/>
            <person name="Melo I.S."/>
        </authorList>
    </citation>
    <scope>NUCLEOTIDE SEQUENCE [LARGE SCALE GENOMIC DNA]</scope>
    <source>
        <strain evidence="3">CMAA 1322</strain>
    </source>
</reference>
<feature type="region of interest" description="Disordered" evidence="1">
    <location>
        <begin position="54"/>
        <end position="93"/>
    </location>
</feature>
<proteinExistence type="predicted"/>
<dbReference type="STRING" id="1678637.AC230_01975"/>
<accession>A0A0K9XJ88</accession>
<evidence type="ECO:0000313" key="2">
    <source>
        <dbReference type="EMBL" id="KNB53464.1"/>
    </source>
</evidence>
<dbReference type="RefSeq" id="WP_049714170.1">
    <property type="nucleotide sequence ID" value="NZ_LFXA01000002.1"/>
</dbReference>
<feature type="compositionally biased region" description="Low complexity" evidence="1">
    <location>
        <begin position="65"/>
        <end position="76"/>
    </location>
</feature>
<keyword evidence="3" id="KW-1185">Reference proteome</keyword>
<organism evidence="2 3">
    <name type="scientific">Streptomyces caatingaensis</name>
    <dbReference type="NCBI Taxonomy" id="1678637"/>
    <lineage>
        <taxon>Bacteria</taxon>
        <taxon>Bacillati</taxon>
        <taxon>Actinomycetota</taxon>
        <taxon>Actinomycetes</taxon>
        <taxon>Kitasatosporales</taxon>
        <taxon>Streptomycetaceae</taxon>
        <taxon>Streptomyces</taxon>
    </lineage>
</organism>
<dbReference type="Proteomes" id="UP000037288">
    <property type="component" value="Unassembled WGS sequence"/>
</dbReference>
<name>A0A0K9XJ88_9ACTN</name>
<dbReference type="OrthoDB" id="4318969at2"/>
<gene>
    <name evidence="2" type="ORF">AC230_01975</name>
</gene>
<dbReference type="AlphaFoldDB" id="A0A0K9XJ88"/>
<dbReference type="EMBL" id="LFXA01000002">
    <property type="protein sequence ID" value="KNB53464.1"/>
    <property type="molecule type" value="Genomic_DNA"/>
</dbReference>
<sequence>MPKRHFKRPRTPRFAALTSRTASWSMNRRLAAGIAALAVLAGAAGLTAYLTTDTDKPATSPPPVSASSSPSPTASADGEGSGAVPKPPSTHDPVEFAKAAAGALWSYDTRQATQPQHLAGLKAWMTKESKYTDWDSVASQVPDPTLWSRMHDNGQYATAKIAEGHMPQAFTKALGDNPGAITEAYVYVVTVSGKQSISWRGGGAGAEGRAITLAVQCRPDRNCALSGVSPRVAP</sequence>
<evidence type="ECO:0000256" key="1">
    <source>
        <dbReference type="SAM" id="MobiDB-lite"/>
    </source>
</evidence>